<feature type="domain" description="Outer membrane protein beta-barrel" evidence="2">
    <location>
        <begin position="23"/>
        <end position="183"/>
    </location>
</feature>
<dbReference type="AlphaFoldDB" id="A0A7G5E9F0"/>
<keyword evidence="1" id="KW-0732">Signal</keyword>
<protein>
    <submittedName>
        <fullName evidence="3">PorT family protein</fullName>
    </submittedName>
</protein>
<evidence type="ECO:0000259" key="2">
    <source>
        <dbReference type="Pfam" id="PF13568"/>
    </source>
</evidence>
<dbReference type="Proteomes" id="UP000515450">
    <property type="component" value="Chromosome"/>
</dbReference>
<dbReference type="Pfam" id="PF13568">
    <property type="entry name" value="OMP_b-brl_2"/>
    <property type="match status" value="1"/>
</dbReference>
<accession>A0A7G5E9F0</accession>
<evidence type="ECO:0000256" key="1">
    <source>
        <dbReference type="SAM" id="SignalP"/>
    </source>
</evidence>
<gene>
    <name evidence="3" type="ORF">HS960_24560</name>
</gene>
<name>A0A7G5E9F0_9SPHI</name>
<sequence>MKRKLLSIAALLCFITGAKAQTSYGFKAGATFPKMTASLGSVSVSTESSTSFYLTGYLDAPLANNFSIQPGLSLQGKGGKGLTLIDFEELGNNVKLDLMYLELPVNFVYSIPTGNSGNVFLGAGPYAGLGLSAKAKAENVKIDVGFGDNKLKRFDAGINFLAGYRLSNGFLINGGYGLGLVDMAGGEGGSLKNRVFSIGIGYQL</sequence>
<keyword evidence="4" id="KW-1185">Reference proteome</keyword>
<feature type="chain" id="PRO_5028808623" evidence="1">
    <location>
        <begin position="21"/>
        <end position="204"/>
    </location>
</feature>
<evidence type="ECO:0000313" key="4">
    <source>
        <dbReference type="Proteomes" id="UP000515450"/>
    </source>
</evidence>
<evidence type="ECO:0000313" key="3">
    <source>
        <dbReference type="EMBL" id="QMV70625.1"/>
    </source>
</evidence>
<reference evidence="3 4" key="1">
    <citation type="journal article" date="2020" name="G3 (Bethesda)">
        <title>CeMbio - The Caenorhabditis elegans Microbiome Resource.</title>
        <authorList>
            <person name="Dirksen P."/>
            <person name="Assie A."/>
            <person name="Zimmermann J."/>
            <person name="Zhang F."/>
            <person name="Tietje A.M."/>
            <person name="Marsh S.A."/>
            <person name="Felix M.A."/>
            <person name="Shapira M."/>
            <person name="Kaleta C."/>
            <person name="Schulenburg H."/>
            <person name="Samuel B."/>
        </authorList>
    </citation>
    <scope>NUCLEOTIDE SEQUENCE [LARGE SCALE GENOMIC DNA]</scope>
    <source>
        <strain evidence="3 4">BIGb0170</strain>
    </source>
</reference>
<dbReference type="RefSeq" id="WP_153846787.1">
    <property type="nucleotide sequence ID" value="NZ_CP058555.1"/>
</dbReference>
<proteinExistence type="predicted"/>
<dbReference type="InterPro" id="IPR025665">
    <property type="entry name" value="Beta-barrel_OMP_2"/>
</dbReference>
<dbReference type="EMBL" id="CP058555">
    <property type="protein sequence ID" value="QMV70625.1"/>
    <property type="molecule type" value="Genomic_DNA"/>
</dbReference>
<feature type="signal peptide" evidence="1">
    <location>
        <begin position="1"/>
        <end position="20"/>
    </location>
</feature>
<organism evidence="3 4">
    <name type="scientific">Sphingobacterium paramultivorum</name>
    <dbReference type="NCBI Taxonomy" id="2886510"/>
    <lineage>
        <taxon>Bacteria</taxon>
        <taxon>Pseudomonadati</taxon>
        <taxon>Bacteroidota</taxon>
        <taxon>Sphingobacteriia</taxon>
        <taxon>Sphingobacteriales</taxon>
        <taxon>Sphingobacteriaceae</taxon>
        <taxon>Sphingobacterium</taxon>
    </lineage>
</organism>